<dbReference type="Proteomes" id="UP000732377">
    <property type="component" value="Unassembled WGS sequence"/>
</dbReference>
<feature type="transmembrane region" description="Helical" evidence="1">
    <location>
        <begin position="76"/>
        <end position="96"/>
    </location>
</feature>
<dbReference type="Pfam" id="PF17280">
    <property type="entry name" value="DUF5345"/>
    <property type="match status" value="1"/>
</dbReference>
<dbReference type="EMBL" id="PIUK01000028">
    <property type="protein sequence ID" value="MBY6275521.1"/>
    <property type="molecule type" value="Genomic_DNA"/>
</dbReference>
<evidence type="ECO:0000256" key="1">
    <source>
        <dbReference type="SAM" id="Phobius"/>
    </source>
</evidence>
<keyword evidence="1" id="KW-0472">Membrane</keyword>
<feature type="transmembrane region" description="Helical" evidence="1">
    <location>
        <begin position="53"/>
        <end position="70"/>
    </location>
</feature>
<proteinExistence type="predicted"/>
<accession>A0A953I219</accession>
<protein>
    <submittedName>
        <fullName evidence="2">Uncharacterized protein</fullName>
    </submittedName>
</protein>
<evidence type="ECO:0000313" key="3">
    <source>
        <dbReference type="Proteomes" id="UP000732377"/>
    </source>
</evidence>
<evidence type="ECO:0000313" key="2">
    <source>
        <dbReference type="EMBL" id="MBY6275521.1"/>
    </source>
</evidence>
<comment type="caution">
    <text evidence="2">The sequence shown here is derived from an EMBL/GenBank/DDBJ whole genome shotgun (WGS) entry which is preliminary data.</text>
</comment>
<dbReference type="AlphaFoldDB" id="A0A953I219"/>
<gene>
    <name evidence="2" type="ORF">CWE10_04755</name>
</gene>
<organism evidence="2 3">
    <name type="scientific">Symbiobacterium thermophilum</name>
    <dbReference type="NCBI Taxonomy" id="2734"/>
    <lineage>
        <taxon>Bacteria</taxon>
        <taxon>Bacillati</taxon>
        <taxon>Bacillota</taxon>
        <taxon>Clostridia</taxon>
        <taxon>Eubacteriales</taxon>
        <taxon>Symbiobacteriaceae</taxon>
        <taxon>Symbiobacterium</taxon>
    </lineage>
</organism>
<dbReference type="RefSeq" id="WP_011195868.1">
    <property type="nucleotide sequence ID" value="NZ_PIUK01000028.1"/>
</dbReference>
<sequence>MKREPEPWERSLRDGLDAVAGAVDGEQPPDLGALIMLVDDVQRAQRLALRRDLRRFVAVAALILFGWLWAWLQFPAYFLVAQGLLAAALAAGAALAQAAGRRVSHE</sequence>
<name>A0A953I219_SYMTR</name>
<keyword evidence="1" id="KW-0812">Transmembrane</keyword>
<reference evidence="2" key="1">
    <citation type="submission" date="2017-11" db="EMBL/GenBank/DDBJ databases">
        <title>Three new genomes from thermophilic consortium.</title>
        <authorList>
            <person name="Quaggio R."/>
            <person name="Amgarten D."/>
            <person name="Setubal J.C."/>
        </authorList>
    </citation>
    <scope>NUCLEOTIDE SEQUENCE</scope>
    <source>
        <strain evidence="2">ZCTH01-B2</strain>
    </source>
</reference>
<keyword evidence="1" id="KW-1133">Transmembrane helix</keyword>
<dbReference type="InterPro" id="IPR035238">
    <property type="entry name" value="DUF5345"/>
</dbReference>